<dbReference type="Pfam" id="PF00128">
    <property type="entry name" value="Alpha-amylase"/>
    <property type="match status" value="1"/>
</dbReference>
<proteinExistence type="predicted"/>
<dbReference type="GO" id="GO:0005975">
    <property type="term" value="P:carbohydrate metabolic process"/>
    <property type="evidence" value="ECO:0007669"/>
    <property type="project" value="InterPro"/>
</dbReference>
<reference evidence="4" key="1">
    <citation type="journal article" date="2023" name="bioRxiv">
        <title>Scaffold-level genome assemblies of two parasitoid biocontrol wasps reveal the parthenogenesis mechanism and an associated novel virus.</title>
        <authorList>
            <person name="Inwood S."/>
            <person name="Skelly J."/>
            <person name="Guhlin J."/>
            <person name="Harrop T."/>
            <person name="Goldson S."/>
            <person name="Dearden P."/>
        </authorList>
    </citation>
    <scope>NUCLEOTIDE SEQUENCE</scope>
    <source>
        <strain evidence="4">Lincoln</strain>
        <tissue evidence="4">Whole body</tissue>
    </source>
</reference>
<feature type="region of interest" description="Disordered" evidence="1">
    <location>
        <begin position="99"/>
        <end position="126"/>
    </location>
</feature>
<evidence type="ECO:0000259" key="3">
    <source>
        <dbReference type="SMART" id="SM00642"/>
    </source>
</evidence>
<dbReference type="Proteomes" id="UP001168972">
    <property type="component" value="Unassembled WGS sequence"/>
</dbReference>
<protein>
    <recommendedName>
        <fullName evidence="3">Glycosyl hydrolase family 13 catalytic domain-containing protein</fullName>
    </recommendedName>
</protein>
<dbReference type="InterPro" id="IPR017853">
    <property type="entry name" value="GH"/>
</dbReference>
<gene>
    <name evidence="4" type="ORF">PV327_009760</name>
</gene>
<comment type="caution">
    <text evidence="4">The sequence shown here is derived from an EMBL/GenBank/DDBJ whole genome shotgun (WGS) entry which is preliminary data.</text>
</comment>
<dbReference type="PANTHER" id="PTHR10357:SF225">
    <property type="entry name" value="MALTASE 1-LIKE PROTEIN"/>
    <property type="match status" value="1"/>
</dbReference>
<keyword evidence="2" id="KW-0472">Membrane</keyword>
<evidence type="ECO:0000313" key="5">
    <source>
        <dbReference type="Proteomes" id="UP001168972"/>
    </source>
</evidence>
<sequence length="821" mass="94019">MDLKQTPGLFSVGVAAADDTSQSSELFIHQDPQDEEASDCPLLTPSPPPDNNLNCNNSTSGSMFNPLENTCLEMTPVALDNLNNEDALKAFMNIVNSNSNNIANDEPSSRDPMVESSSSEESSVNKEPVCTQLLTQLNTAYQHLAPDAQAIFCNQETSGKPPLVGIQLVVPKPPKDYSFTRWNWPRIRKICFWAMICLLSICTTFAIRGIVFMPRKCDPPMEWWQGKLFYEIFPASFQDSSKGGDGIGDFRGIIMRINYLKNLGVKTVRLNSIFSSNNYPEHYLNINSLVDIDESLGTMTDFDKLIDTLHFNDIKLVLDLPIYQFTRQFDSSTMNKNLNNEKLSRIKRNIKLMNSTNLITNETNEKLNISEKIDDYFTINDNKMPKSERYTSNRIDSNSVEDEITLAMKFWLRKKVDGFYLKGLEYFINNTNIINYLNEWRDIMGYDKILICNWNALKKIDNNEIQKKIIQTMNLIDVELKLINGTKNIKRQIDKIISGPLFNDELIENFNHPWIYWTVGSVDTNRLISTLNTRNASFAAIVLSMMLPGTPNIFYGDEIGMDECICEDHRDLDYLHNLSPMSWENVPGTIEKFASDGVIPWLPKASVPVLSSNYMRNVVIEMSKLREYSAPIFVETALKHDSIRVNCDVRYTQDELIVIERWYPRQNTYVLVANFGNSSQTKDLSFLYYQGHIVVGPRQKLNQNVYFKQLNIAPGEAYAHHDTWNVSKRKPQRLRGTPANKCGHLFCLAFVGIFTLSCHLYVNADWTQSKRDRLAARAKPTEFDEEMKLMMRDAFFGSAINMLHERRLDAGLSINPEHNKK</sequence>
<reference evidence="4" key="2">
    <citation type="submission" date="2023-03" db="EMBL/GenBank/DDBJ databases">
        <authorList>
            <person name="Inwood S.N."/>
            <person name="Skelly J.G."/>
            <person name="Guhlin J."/>
            <person name="Harrop T.W.R."/>
            <person name="Goldson S.G."/>
            <person name="Dearden P.K."/>
        </authorList>
    </citation>
    <scope>NUCLEOTIDE SEQUENCE</scope>
    <source>
        <strain evidence="4">Lincoln</strain>
        <tissue evidence="4">Whole body</tissue>
    </source>
</reference>
<evidence type="ECO:0000313" key="4">
    <source>
        <dbReference type="EMBL" id="KAK0161273.1"/>
    </source>
</evidence>
<evidence type="ECO:0000256" key="1">
    <source>
        <dbReference type="SAM" id="MobiDB-lite"/>
    </source>
</evidence>
<keyword evidence="2" id="KW-1133">Transmembrane helix</keyword>
<feature type="domain" description="Glycosyl hydrolase family 13 catalytic" evidence="3">
    <location>
        <begin position="231"/>
        <end position="626"/>
    </location>
</feature>
<dbReference type="PANTHER" id="PTHR10357">
    <property type="entry name" value="ALPHA-AMYLASE FAMILY MEMBER"/>
    <property type="match status" value="1"/>
</dbReference>
<organism evidence="4 5">
    <name type="scientific">Microctonus hyperodae</name>
    <name type="common">Parasitoid wasp</name>
    <dbReference type="NCBI Taxonomy" id="165561"/>
    <lineage>
        <taxon>Eukaryota</taxon>
        <taxon>Metazoa</taxon>
        <taxon>Ecdysozoa</taxon>
        <taxon>Arthropoda</taxon>
        <taxon>Hexapoda</taxon>
        <taxon>Insecta</taxon>
        <taxon>Pterygota</taxon>
        <taxon>Neoptera</taxon>
        <taxon>Endopterygota</taxon>
        <taxon>Hymenoptera</taxon>
        <taxon>Apocrita</taxon>
        <taxon>Ichneumonoidea</taxon>
        <taxon>Braconidae</taxon>
        <taxon>Euphorinae</taxon>
        <taxon>Microctonus</taxon>
    </lineage>
</organism>
<dbReference type="AlphaFoldDB" id="A0AA39CBD0"/>
<dbReference type="EMBL" id="JAQQBR010001835">
    <property type="protein sequence ID" value="KAK0161273.1"/>
    <property type="molecule type" value="Genomic_DNA"/>
</dbReference>
<dbReference type="InterPro" id="IPR006047">
    <property type="entry name" value="GH13_cat_dom"/>
</dbReference>
<dbReference type="Gene3D" id="3.20.20.80">
    <property type="entry name" value="Glycosidases"/>
    <property type="match status" value="1"/>
</dbReference>
<evidence type="ECO:0000256" key="2">
    <source>
        <dbReference type="SAM" id="Phobius"/>
    </source>
</evidence>
<dbReference type="SUPFAM" id="SSF51445">
    <property type="entry name" value="(Trans)glycosidases"/>
    <property type="match status" value="1"/>
</dbReference>
<dbReference type="SMART" id="SM00642">
    <property type="entry name" value="Aamy"/>
    <property type="match status" value="1"/>
</dbReference>
<feature type="transmembrane region" description="Helical" evidence="2">
    <location>
        <begin position="190"/>
        <end position="211"/>
    </location>
</feature>
<keyword evidence="5" id="KW-1185">Reference proteome</keyword>
<accession>A0AA39CBD0</accession>
<name>A0AA39CBD0_MICHY</name>
<keyword evidence="2" id="KW-0812">Transmembrane</keyword>